<dbReference type="Pfam" id="PF13439">
    <property type="entry name" value="Glyco_transf_4"/>
    <property type="match status" value="1"/>
</dbReference>
<dbReference type="InterPro" id="IPR028098">
    <property type="entry name" value="Glyco_trans_4-like_N"/>
</dbReference>
<accession>A0A1I3YLR6</accession>
<dbReference type="InterPro" id="IPR001296">
    <property type="entry name" value="Glyco_trans_1"/>
</dbReference>
<dbReference type="Proteomes" id="UP000199598">
    <property type="component" value="Unassembled WGS sequence"/>
</dbReference>
<evidence type="ECO:0000259" key="2">
    <source>
        <dbReference type="Pfam" id="PF13439"/>
    </source>
</evidence>
<feature type="domain" description="Glycosyltransferase subfamily 4-like N-terminal" evidence="2">
    <location>
        <begin position="46"/>
        <end position="194"/>
    </location>
</feature>
<keyword evidence="4" id="KW-1185">Reference proteome</keyword>
<reference evidence="3 4" key="1">
    <citation type="submission" date="2016-10" db="EMBL/GenBank/DDBJ databases">
        <authorList>
            <person name="Varghese N."/>
            <person name="Submissions S."/>
        </authorList>
    </citation>
    <scope>NUCLEOTIDE SEQUENCE [LARGE SCALE GENOMIC DNA]</scope>
    <source>
        <strain evidence="3 4">DSM 16392</strain>
    </source>
</reference>
<evidence type="ECO:0000259" key="1">
    <source>
        <dbReference type="Pfam" id="PF00534"/>
    </source>
</evidence>
<dbReference type="CDD" id="cd03811">
    <property type="entry name" value="GT4_GT28_WabH-like"/>
    <property type="match status" value="1"/>
</dbReference>
<dbReference type="PANTHER" id="PTHR12526">
    <property type="entry name" value="GLYCOSYLTRANSFERASE"/>
    <property type="match status" value="1"/>
</dbReference>
<dbReference type="Gene3D" id="3.40.50.2000">
    <property type="entry name" value="Glycogen Phosphorylase B"/>
    <property type="match status" value="2"/>
</dbReference>
<protein>
    <submittedName>
        <fullName evidence="3">Glycosyltransferase involved in cell wall bisynthesis</fullName>
    </submittedName>
</protein>
<sequence>MLLKPDFRVSGGASVRPVGRGHFMKLFIVQESFLDEDITEITEVVSNGLAARQHNITLITLTGKPRDLSHYSPRITPVFLEKARAAAAAAGVARLVEKEKPDIILSHGTGSNIACLSAVKTRSRLKVPVAITLHSSVTISDRLALKTQKSAATIAVPLIYREAERVICTLKSIEHVVDLCEQVPKEKISVIYNPLVEMNVFETAAEPIEEEWFEAQGTSKVISVGAPSSRNAHHQLLRAMALSRYKDNLRAYLLGNGEEQEELQLLASNLALDDIVTMPGEVTKPERFLRAANVYVSTSQQDSVSGELVRAMALGTPIIALDSGAGAREVLSDVRNGWLVPSGDADKLSEAILAAVKCDRSDDTLATRARDFSQERAIDAYEKLLLSMISERVADLN</sequence>
<name>A0A1I3YLR6_9HYPH</name>
<evidence type="ECO:0000313" key="3">
    <source>
        <dbReference type="EMBL" id="SFK32299.1"/>
    </source>
</evidence>
<dbReference type="EMBL" id="FOSK01000004">
    <property type="protein sequence ID" value="SFK32299.1"/>
    <property type="molecule type" value="Genomic_DNA"/>
</dbReference>
<comment type="caution">
    <text evidence="3">The sequence shown here is derived from an EMBL/GenBank/DDBJ whole genome shotgun (WGS) entry which is preliminary data.</text>
</comment>
<gene>
    <name evidence="3" type="ORF">SAMN04488518_10484</name>
</gene>
<dbReference type="Pfam" id="PF00534">
    <property type="entry name" value="Glycos_transf_1"/>
    <property type="match status" value="1"/>
</dbReference>
<organism evidence="3 4">
    <name type="scientific">Pseudovibrio ascidiaceicola</name>
    <dbReference type="NCBI Taxonomy" id="285279"/>
    <lineage>
        <taxon>Bacteria</taxon>
        <taxon>Pseudomonadati</taxon>
        <taxon>Pseudomonadota</taxon>
        <taxon>Alphaproteobacteria</taxon>
        <taxon>Hyphomicrobiales</taxon>
        <taxon>Stappiaceae</taxon>
        <taxon>Pseudovibrio</taxon>
    </lineage>
</organism>
<proteinExistence type="predicted"/>
<feature type="domain" description="Glycosyl transferase family 1" evidence="1">
    <location>
        <begin position="210"/>
        <end position="370"/>
    </location>
</feature>
<dbReference type="SUPFAM" id="SSF53756">
    <property type="entry name" value="UDP-Glycosyltransferase/glycogen phosphorylase"/>
    <property type="match status" value="1"/>
</dbReference>
<dbReference type="PANTHER" id="PTHR12526:SF630">
    <property type="entry name" value="GLYCOSYLTRANSFERASE"/>
    <property type="match status" value="1"/>
</dbReference>
<evidence type="ECO:0000313" key="4">
    <source>
        <dbReference type="Proteomes" id="UP000199598"/>
    </source>
</evidence>